<dbReference type="AlphaFoldDB" id="A0A918L6J7"/>
<gene>
    <name evidence="3" type="ORF">GCM10010269_58650</name>
</gene>
<dbReference type="Gene3D" id="3.30.750.24">
    <property type="entry name" value="STAS domain"/>
    <property type="match status" value="1"/>
</dbReference>
<evidence type="ECO:0000313" key="4">
    <source>
        <dbReference type="Proteomes" id="UP000606194"/>
    </source>
</evidence>
<sequence>MTRYQPTEFSVTVRAADARTLRVAVRGDLDYDTSDDFALAMYDTLHAHAEEHGPTLRDLHLDWAELNAFDSSGLSALLGLRRRAHSAGISLHLDRRPEFLVRMLQVTGIADHLTQPANRGVPSSSPAIGEGESAPMS</sequence>
<organism evidence="3 4">
    <name type="scientific">Streptomyces humidus</name>
    <dbReference type="NCBI Taxonomy" id="52259"/>
    <lineage>
        <taxon>Bacteria</taxon>
        <taxon>Bacillati</taxon>
        <taxon>Actinomycetota</taxon>
        <taxon>Actinomycetes</taxon>
        <taxon>Kitasatosporales</taxon>
        <taxon>Streptomycetaceae</taxon>
        <taxon>Streptomyces</taxon>
    </lineage>
</organism>
<dbReference type="Proteomes" id="UP000606194">
    <property type="component" value="Unassembled WGS sequence"/>
</dbReference>
<reference evidence="3" key="1">
    <citation type="journal article" date="2014" name="Int. J. Syst. Evol. Microbiol.">
        <title>Complete genome sequence of Corynebacterium casei LMG S-19264T (=DSM 44701T), isolated from a smear-ripened cheese.</title>
        <authorList>
            <consortium name="US DOE Joint Genome Institute (JGI-PGF)"/>
            <person name="Walter F."/>
            <person name="Albersmeier A."/>
            <person name="Kalinowski J."/>
            <person name="Ruckert C."/>
        </authorList>
    </citation>
    <scope>NUCLEOTIDE SEQUENCE</scope>
    <source>
        <strain evidence="3">JCM 4386</strain>
    </source>
</reference>
<proteinExistence type="predicted"/>
<feature type="compositionally biased region" description="Polar residues" evidence="1">
    <location>
        <begin position="115"/>
        <end position="126"/>
    </location>
</feature>
<evidence type="ECO:0000256" key="1">
    <source>
        <dbReference type="SAM" id="MobiDB-lite"/>
    </source>
</evidence>
<accession>A0A918L6J7</accession>
<evidence type="ECO:0000313" key="3">
    <source>
        <dbReference type="EMBL" id="GGS11704.1"/>
    </source>
</evidence>
<dbReference type="CDD" id="cd07043">
    <property type="entry name" value="STAS_anti-anti-sigma_factors"/>
    <property type="match status" value="1"/>
</dbReference>
<dbReference type="EMBL" id="BMTL01000027">
    <property type="protein sequence ID" value="GGS11704.1"/>
    <property type="molecule type" value="Genomic_DNA"/>
</dbReference>
<dbReference type="InterPro" id="IPR002645">
    <property type="entry name" value="STAS_dom"/>
</dbReference>
<dbReference type="SUPFAM" id="SSF52091">
    <property type="entry name" value="SpoIIaa-like"/>
    <property type="match status" value="1"/>
</dbReference>
<feature type="domain" description="STAS" evidence="2">
    <location>
        <begin position="23"/>
        <end position="131"/>
    </location>
</feature>
<name>A0A918L6J7_9ACTN</name>
<dbReference type="InterPro" id="IPR036513">
    <property type="entry name" value="STAS_dom_sf"/>
</dbReference>
<feature type="region of interest" description="Disordered" evidence="1">
    <location>
        <begin position="114"/>
        <end position="137"/>
    </location>
</feature>
<keyword evidence="4" id="KW-1185">Reference proteome</keyword>
<dbReference type="PROSITE" id="PS50801">
    <property type="entry name" value="STAS"/>
    <property type="match status" value="1"/>
</dbReference>
<protein>
    <submittedName>
        <fullName evidence="3">Sulfate transporter</fullName>
    </submittedName>
</protein>
<dbReference type="RefSeq" id="WP_190152333.1">
    <property type="nucleotide sequence ID" value="NZ_BMTL01000027.1"/>
</dbReference>
<dbReference type="Pfam" id="PF13466">
    <property type="entry name" value="STAS_2"/>
    <property type="match status" value="1"/>
</dbReference>
<reference evidence="3" key="2">
    <citation type="submission" date="2020-09" db="EMBL/GenBank/DDBJ databases">
        <authorList>
            <person name="Sun Q."/>
            <person name="Ohkuma M."/>
        </authorList>
    </citation>
    <scope>NUCLEOTIDE SEQUENCE</scope>
    <source>
        <strain evidence="3">JCM 4386</strain>
    </source>
</reference>
<comment type="caution">
    <text evidence="3">The sequence shown here is derived from an EMBL/GenBank/DDBJ whole genome shotgun (WGS) entry which is preliminary data.</text>
</comment>
<evidence type="ECO:0000259" key="2">
    <source>
        <dbReference type="PROSITE" id="PS50801"/>
    </source>
</evidence>
<dbReference type="InterPro" id="IPR058548">
    <property type="entry name" value="MlaB-like_STAS"/>
</dbReference>